<feature type="transmembrane region" description="Helical" evidence="9">
    <location>
        <begin position="662"/>
        <end position="681"/>
    </location>
</feature>
<comment type="caution">
    <text evidence="11">The sequence shown here is derived from an EMBL/GenBank/DDBJ whole genome shotgun (WGS) entry which is preliminary data.</text>
</comment>
<keyword evidence="5" id="KW-0547">Nucleotide-binding</keyword>
<dbReference type="InterPro" id="IPR003593">
    <property type="entry name" value="AAA+_ATPase"/>
</dbReference>
<dbReference type="PROSITE" id="PS00211">
    <property type="entry name" value="ABC_TRANSPORTER_1"/>
    <property type="match status" value="1"/>
</dbReference>
<comment type="subcellular location">
    <subcellularLocation>
        <location evidence="1">Membrane</location>
        <topology evidence="1">Multi-pass membrane protein</topology>
    </subcellularLocation>
</comment>
<feature type="transmembrane region" description="Helical" evidence="9">
    <location>
        <begin position="602"/>
        <end position="624"/>
    </location>
</feature>
<dbReference type="OrthoDB" id="66620at2759"/>
<dbReference type="InterPro" id="IPR017871">
    <property type="entry name" value="ABC_transporter-like_CS"/>
</dbReference>
<keyword evidence="6 11" id="KW-0067">ATP-binding</keyword>
<protein>
    <submittedName>
        <fullName evidence="11">ATP-binding cassette sub-family G member 1</fullName>
    </submittedName>
</protein>
<dbReference type="GO" id="GO:0016887">
    <property type="term" value="F:ATP hydrolysis activity"/>
    <property type="evidence" value="ECO:0007669"/>
    <property type="project" value="InterPro"/>
</dbReference>
<feature type="domain" description="ABC transporter" evidence="10">
    <location>
        <begin position="77"/>
        <end position="323"/>
    </location>
</feature>
<proteinExistence type="inferred from homology"/>
<evidence type="ECO:0000256" key="8">
    <source>
        <dbReference type="ARBA" id="ARBA00023136"/>
    </source>
</evidence>
<evidence type="ECO:0000256" key="4">
    <source>
        <dbReference type="ARBA" id="ARBA00022692"/>
    </source>
</evidence>
<dbReference type="FunFam" id="3.40.50.300:FF:001077">
    <property type="entry name" value="Uncharacterized protein, isoform A"/>
    <property type="match status" value="1"/>
</dbReference>
<dbReference type="SUPFAM" id="SSF52540">
    <property type="entry name" value="P-loop containing nucleoside triphosphate hydrolases"/>
    <property type="match status" value="1"/>
</dbReference>
<keyword evidence="12" id="KW-1185">Reference proteome</keyword>
<dbReference type="GO" id="GO:0005524">
    <property type="term" value="F:ATP binding"/>
    <property type="evidence" value="ECO:0007669"/>
    <property type="project" value="UniProtKB-KW"/>
</dbReference>
<dbReference type="AlphaFoldDB" id="A0A2J7RCT9"/>
<feature type="transmembrane region" description="Helical" evidence="9">
    <location>
        <begin position="435"/>
        <end position="456"/>
    </location>
</feature>
<accession>A0A2J7RCT9</accession>
<dbReference type="FunCoup" id="A0A2J7RCT9">
    <property type="interactions" value="106"/>
</dbReference>
<keyword evidence="8 9" id="KW-0472">Membrane</keyword>
<name>A0A2J7RCT9_9NEOP</name>
<evidence type="ECO:0000256" key="3">
    <source>
        <dbReference type="ARBA" id="ARBA00022448"/>
    </source>
</evidence>
<dbReference type="InterPro" id="IPR003439">
    <property type="entry name" value="ABC_transporter-like_ATP-bd"/>
</dbReference>
<dbReference type="PROSITE" id="PS50893">
    <property type="entry name" value="ABC_TRANSPORTER_2"/>
    <property type="match status" value="1"/>
</dbReference>
<dbReference type="CDD" id="cd03213">
    <property type="entry name" value="ABCG_EPDR"/>
    <property type="match status" value="1"/>
</dbReference>
<dbReference type="PANTHER" id="PTHR48041:SF61">
    <property type="entry name" value="SD03967P"/>
    <property type="match status" value="1"/>
</dbReference>
<keyword evidence="3" id="KW-0813">Transport</keyword>
<evidence type="ECO:0000256" key="2">
    <source>
        <dbReference type="ARBA" id="ARBA00005814"/>
    </source>
</evidence>
<evidence type="ECO:0000256" key="7">
    <source>
        <dbReference type="ARBA" id="ARBA00022989"/>
    </source>
</evidence>
<reference evidence="11 12" key="1">
    <citation type="submission" date="2017-12" db="EMBL/GenBank/DDBJ databases">
        <title>Hemimetabolous genomes reveal molecular basis of termite eusociality.</title>
        <authorList>
            <person name="Harrison M.C."/>
            <person name="Jongepier E."/>
            <person name="Robertson H.M."/>
            <person name="Arning N."/>
            <person name="Bitard-Feildel T."/>
            <person name="Chao H."/>
            <person name="Childers C.P."/>
            <person name="Dinh H."/>
            <person name="Doddapaneni H."/>
            <person name="Dugan S."/>
            <person name="Gowin J."/>
            <person name="Greiner C."/>
            <person name="Han Y."/>
            <person name="Hu H."/>
            <person name="Hughes D.S.T."/>
            <person name="Huylmans A.-K."/>
            <person name="Kemena C."/>
            <person name="Kremer L.P.M."/>
            <person name="Lee S.L."/>
            <person name="Lopez-Ezquerra A."/>
            <person name="Mallet L."/>
            <person name="Monroy-Kuhn J.M."/>
            <person name="Moser A."/>
            <person name="Murali S.C."/>
            <person name="Muzny D.M."/>
            <person name="Otani S."/>
            <person name="Piulachs M.-D."/>
            <person name="Poelchau M."/>
            <person name="Qu J."/>
            <person name="Schaub F."/>
            <person name="Wada-Katsumata A."/>
            <person name="Worley K.C."/>
            <person name="Xie Q."/>
            <person name="Ylla G."/>
            <person name="Poulsen M."/>
            <person name="Gibbs R.A."/>
            <person name="Schal C."/>
            <person name="Richards S."/>
            <person name="Belles X."/>
            <person name="Korb J."/>
            <person name="Bornberg-Bauer E."/>
        </authorList>
    </citation>
    <scope>NUCLEOTIDE SEQUENCE [LARGE SCALE GENOMIC DNA]</scope>
    <source>
        <tissue evidence="11">Whole body</tissue>
    </source>
</reference>
<evidence type="ECO:0000256" key="1">
    <source>
        <dbReference type="ARBA" id="ARBA00004141"/>
    </source>
</evidence>
<dbReference type="InterPro" id="IPR027417">
    <property type="entry name" value="P-loop_NTPase"/>
</dbReference>
<dbReference type="EMBL" id="NEVH01005883">
    <property type="protein sequence ID" value="PNF38651.1"/>
    <property type="molecule type" value="Genomic_DNA"/>
</dbReference>
<dbReference type="Proteomes" id="UP000235965">
    <property type="component" value="Unassembled WGS sequence"/>
</dbReference>
<comment type="similarity">
    <text evidence="2">Belongs to the ABC transporter superfamily. ABCG family. Eye pigment precursor importer (TC 3.A.1.204) subfamily.</text>
</comment>
<dbReference type="InParanoid" id="A0A2J7RCT9"/>
<dbReference type="Pfam" id="PF00005">
    <property type="entry name" value="ABC_tran"/>
    <property type="match status" value="1"/>
</dbReference>
<dbReference type="EMBL" id="NEVH01005883">
    <property type="protein sequence ID" value="PNF38650.1"/>
    <property type="molecule type" value="Genomic_DNA"/>
</dbReference>
<feature type="transmembrane region" description="Helical" evidence="9">
    <location>
        <begin position="575"/>
        <end position="595"/>
    </location>
</feature>
<dbReference type="SMART" id="SM00382">
    <property type="entry name" value="AAA"/>
    <property type="match status" value="1"/>
</dbReference>
<keyword evidence="7 9" id="KW-1133">Transmembrane helix</keyword>
<dbReference type="InterPro" id="IPR013525">
    <property type="entry name" value="ABC2_TM"/>
</dbReference>
<sequence length="686" mass="77147">MKQGSQSTKTPCCLKTPSMVSMEHRLQETTLSNLSKISSAERVTVNPQQPINNNNKFHTLNNQKIQRRFPRKLAVDIQFTDIYYRTRVWSLQQLKPSKKEILHGVSGEFRSGELTAIMGPSGAGKSTLLNILAGYKMRGAEGSVKVNGRNIIKGHHNEFFRLSCYIMQEDALRPALTVKEAMTFVAHLRLGYSTSHRQKQKQIFDLLDMLGLAEHANTRTVALSGGQKKRLSIALELISNPSVLLLDEPTTGLDSSSCSQCVSLLKLLAQQGRTVVCTIHQPSALLFEMFDHLYAVAEGYCIYQGGVQGLLPFLADMGLTCPSYHNPADYLIEVASGEYDADLAVLAAEAAKSVSERRKTPRTITAGTEEVVKTISGTNVDDQKPHAQYASLASSEDSSIDEIPESSPVSASLLAQFLLLYYRNIIVLCRNYKHFMIRIGAHLGIGLIFGFLYRGVGSKADSVFANYVYLYGTILFLVYTGKMAVTLSFPLEMGTLRREHFNRWYSLLPSFLAIILIEIPIQIFCSMMYIVVSYIYTDQPLEEYRILLFLMVCVTVTLTAQAAGFFIGVVTPFKIAVFLSPTIAVLLSTFGFNIFHHDIPEYFLWLYHISYFRAAFHSLVVSMYGHNRTLLPCEQLYCHFKYPDKFLYEMDIRDVNISENTIFVGSIGIFLHLCTVTAIWIRLNRR</sequence>
<evidence type="ECO:0000313" key="12">
    <source>
        <dbReference type="Proteomes" id="UP000235965"/>
    </source>
</evidence>
<evidence type="ECO:0000256" key="5">
    <source>
        <dbReference type="ARBA" id="ARBA00022741"/>
    </source>
</evidence>
<evidence type="ECO:0000256" key="9">
    <source>
        <dbReference type="SAM" id="Phobius"/>
    </source>
</evidence>
<dbReference type="PANTHER" id="PTHR48041">
    <property type="entry name" value="ABC TRANSPORTER G FAMILY MEMBER 28"/>
    <property type="match status" value="1"/>
</dbReference>
<feature type="transmembrane region" description="Helical" evidence="9">
    <location>
        <begin position="511"/>
        <end position="535"/>
    </location>
</feature>
<gene>
    <name evidence="11" type="ORF">B7P43_G01202</name>
</gene>
<evidence type="ECO:0000313" key="11">
    <source>
        <dbReference type="EMBL" id="PNF38651.1"/>
    </source>
</evidence>
<evidence type="ECO:0000256" key="6">
    <source>
        <dbReference type="ARBA" id="ARBA00022840"/>
    </source>
</evidence>
<dbReference type="Gene3D" id="3.40.50.300">
    <property type="entry name" value="P-loop containing nucleotide triphosphate hydrolases"/>
    <property type="match status" value="1"/>
</dbReference>
<dbReference type="InterPro" id="IPR050352">
    <property type="entry name" value="ABCG_transporters"/>
</dbReference>
<dbReference type="Pfam" id="PF01061">
    <property type="entry name" value="ABC2_membrane"/>
    <property type="match status" value="1"/>
</dbReference>
<keyword evidence="4 9" id="KW-0812">Transmembrane</keyword>
<feature type="transmembrane region" description="Helical" evidence="9">
    <location>
        <begin position="468"/>
        <end position="491"/>
    </location>
</feature>
<dbReference type="STRING" id="105785.A0A2J7RCT9"/>
<feature type="transmembrane region" description="Helical" evidence="9">
    <location>
        <begin position="547"/>
        <end position="569"/>
    </location>
</feature>
<dbReference type="GO" id="GO:0140359">
    <property type="term" value="F:ABC-type transporter activity"/>
    <property type="evidence" value="ECO:0007669"/>
    <property type="project" value="InterPro"/>
</dbReference>
<dbReference type="GO" id="GO:0005886">
    <property type="term" value="C:plasma membrane"/>
    <property type="evidence" value="ECO:0007669"/>
    <property type="project" value="TreeGrafter"/>
</dbReference>
<organism evidence="11 12">
    <name type="scientific">Cryptotermes secundus</name>
    <dbReference type="NCBI Taxonomy" id="105785"/>
    <lineage>
        <taxon>Eukaryota</taxon>
        <taxon>Metazoa</taxon>
        <taxon>Ecdysozoa</taxon>
        <taxon>Arthropoda</taxon>
        <taxon>Hexapoda</taxon>
        <taxon>Insecta</taxon>
        <taxon>Pterygota</taxon>
        <taxon>Neoptera</taxon>
        <taxon>Polyneoptera</taxon>
        <taxon>Dictyoptera</taxon>
        <taxon>Blattodea</taxon>
        <taxon>Blattoidea</taxon>
        <taxon>Termitoidae</taxon>
        <taxon>Kalotermitidae</taxon>
        <taxon>Cryptotermitinae</taxon>
        <taxon>Cryptotermes</taxon>
    </lineage>
</organism>
<evidence type="ECO:0000259" key="10">
    <source>
        <dbReference type="PROSITE" id="PS50893"/>
    </source>
</evidence>